<dbReference type="InterPro" id="IPR043129">
    <property type="entry name" value="ATPase_NBD"/>
</dbReference>
<dbReference type="SUPFAM" id="SSF53067">
    <property type="entry name" value="Actin-like ATPase domain"/>
    <property type="match status" value="1"/>
</dbReference>
<dbReference type="EMBL" id="WKYP01000316">
    <property type="protein sequence ID" value="MSD82614.1"/>
    <property type="molecule type" value="Genomic_DNA"/>
</dbReference>
<feature type="non-terminal residue" evidence="1">
    <location>
        <position position="1"/>
    </location>
</feature>
<protein>
    <submittedName>
        <fullName evidence="1">NagC family transcriptional regulator</fullName>
    </submittedName>
</protein>
<name>A0A6C9EF86_ECOLX</name>
<evidence type="ECO:0000313" key="1">
    <source>
        <dbReference type="EMBL" id="MSD82614.1"/>
    </source>
</evidence>
<accession>A0A6C9EF86</accession>
<dbReference type="Pfam" id="PF00480">
    <property type="entry name" value="ROK"/>
    <property type="match status" value="1"/>
</dbReference>
<proteinExistence type="predicted"/>
<dbReference type="AlphaFoldDB" id="A0A6C9EF86"/>
<reference evidence="1" key="1">
    <citation type="journal article" date="2019" name="Nat. Med.">
        <title>A library of human gut bacterial isolates paired with longitudinal multiomics data enables mechanistic microbiome research.</title>
        <authorList>
            <person name="Poyet M."/>
            <person name="Groussin M."/>
            <person name="Gibbons S.M."/>
            <person name="Avila-Pacheco J."/>
            <person name="Jiang X."/>
            <person name="Kearney S.M."/>
            <person name="Perrotta A.R."/>
            <person name="Berdy B."/>
            <person name="Zhao S."/>
            <person name="Lieberman T.D."/>
            <person name="Swanson P.K."/>
            <person name="Smith M."/>
            <person name="Roesemann S."/>
            <person name="Alexander J.E."/>
            <person name="Rich S.A."/>
            <person name="Livny J."/>
            <person name="Vlamakis H."/>
            <person name="Clish C."/>
            <person name="Bullock K."/>
            <person name="Deik A."/>
            <person name="Scott J."/>
            <person name="Pierce K.A."/>
            <person name="Xavier R.J."/>
            <person name="Alm E.J."/>
        </authorList>
    </citation>
    <scope>NUCLEOTIDE SEQUENCE</scope>
    <source>
        <strain evidence="1">BIOML-A260</strain>
    </source>
</reference>
<dbReference type="InterPro" id="IPR000600">
    <property type="entry name" value="ROK"/>
</dbReference>
<comment type="caution">
    <text evidence="1">The sequence shown here is derived from an EMBL/GenBank/DDBJ whole genome shotgun (WGS) entry which is preliminary data.</text>
</comment>
<sequence length="78" mass="8063">IINGYNPEHIIIGDIVSEAGPILLDEVRATVAERAIPEINASTSISLSTLSADAAVSGAAAVAVTQFLEHPSVFFDVS</sequence>
<gene>
    <name evidence="1" type="ORF">GKG27_27120</name>
</gene>
<dbReference type="Gene3D" id="3.30.420.40">
    <property type="match status" value="1"/>
</dbReference>
<organism evidence="1">
    <name type="scientific">Escherichia coli</name>
    <dbReference type="NCBI Taxonomy" id="562"/>
    <lineage>
        <taxon>Bacteria</taxon>
        <taxon>Pseudomonadati</taxon>
        <taxon>Pseudomonadota</taxon>
        <taxon>Gammaproteobacteria</taxon>
        <taxon>Enterobacterales</taxon>
        <taxon>Enterobacteriaceae</taxon>
        <taxon>Escherichia</taxon>
    </lineage>
</organism>